<sequence>MTIVGKQTLSNLNDFQKEIHHDAKQLLDFDNFYSIFLKSKTVSETVDAVGRLIKNNQSHYEQFNPLFHYDNSFWITQLFVKLFLLKKLDYFSNLGSNQEIANCLRISGFPSLEFYFSTNSQLAKDGFYLREKNLQIDLLYLDIFNKDMFINADGFANLINSRIGKNLATVDVKTLTGIFKTLAKILGEDDFSVDLNLLQSGNNQMLPLSKIDLPAIVTDQLFVLAQSRQKDIFALDNGFQIDFNEEMSLYLIQAIDSLGHSQWFFKVFDTYDQWTFLDVLTKYNWFLKWYLDNLNYLKIAYRDDLFPG</sequence>
<dbReference type="EMBL" id="MLOK01000036">
    <property type="protein sequence ID" value="OIM21454.1"/>
    <property type="molecule type" value="Genomic_DNA"/>
</dbReference>
<evidence type="ECO:0000313" key="1">
    <source>
        <dbReference type="EMBL" id="OIM21454.1"/>
    </source>
</evidence>
<dbReference type="Proteomes" id="UP000181728">
    <property type="component" value="Unassembled WGS sequence"/>
</dbReference>
<dbReference type="RefSeq" id="WP_071419169.1">
    <property type="nucleotide sequence ID" value="NZ_MLKQ01000144.1"/>
</dbReference>
<reference evidence="1 2" key="1">
    <citation type="journal article" date="2016" name="BMC Genomics">
        <title>Consensus pan-genome assembly of the specialised wine bacterium Oenococcus oeni.</title>
        <authorList>
            <person name="Sternes P.R."/>
            <person name="Borneman A.R."/>
        </authorList>
    </citation>
    <scope>NUCLEOTIDE SEQUENCE [LARGE SCALE GENOMIC DNA]</scope>
    <source>
        <strain evidence="1 2">AWRIB661</strain>
    </source>
</reference>
<protein>
    <submittedName>
        <fullName evidence="1">Uncharacterized protein</fullName>
    </submittedName>
</protein>
<proteinExistence type="predicted"/>
<comment type="caution">
    <text evidence="1">The sequence shown here is derived from an EMBL/GenBank/DDBJ whole genome shotgun (WGS) entry which is preliminary data.</text>
</comment>
<dbReference type="AlphaFoldDB" id="A0A483BMM1"/>
<evidence type="ECO:0000313" key="2">
    <source>
        <dbReference type="Proteomes" id="UP000181728"/>
    </source>
</evidence>
<name>A0A483BMM1_OENOE</name>
<organism evidence="1 2">
    <name type="scientific">Oenococcus oeni</name>
    <name type="common">Leuconostoc oenos</name>
    <dbReference type="NCBI Taxonomy" id="1247"/>
    <lineage>
        <taxon>Bacteria</taxon>
        <taxon>Bacillati</taxon>
        <taxon>Bacillota</taxon>
        <taxon>Bacilli</taxon>
        <taxon>Lactobacillales</taxon>
        <taxon>Lactobacillaceae</taxon>
        <taxon>Oenococcus</taxon>
    </lineage>
</organism>
<gene>
    <name evidence="1" type="ORF">ATX59_04610</name>
</gene>
<accession>A0A483BMM1</accession>